<organism evidence="2 3">
    <name type="scientific">Spodoptera exigua</name>
    <name type="common">Beet armyworm</name>
    <name type="synonym">Noctua fulgens</name>
    <dbReference type="NCBI Taxonomy" id="7107"/>
    <lineage>
        <taxon>Eukaryota</taxon>
        <taxon>Metazoa</taxon>
        <taxon>Ecdysozoa</taxon>
        <taxon>Arthropoda</taxon>
        <taxon>Hexapoda</taxon>
        <taxon>Insecta</taxon>
        <taxon>Pterygota</taxon>
        <taxon>Neoptera</taxon>
        <taxon>Endopterygota</taxon>
        <taxon>Lepidoptera</taxon>
        <taxon>Glossata</taxon>
        <taxon>Ditrysia</taxon>
        <taxon>Noctuoidea</taxon>
        <taxon>Noctuidae</taxon>
        <taxon>Amphipyrinae</taxon>
        <taxon>Spodoptera</taxon>
    </lineage>
</organism>
<proteinExistence type="predicted"/>
<sequence>MIPIAKIKIRLSEPVYPLVDCQFAGNYSERTTAGRRLSSAVTDNMSNGSIVLLLLVLVAGSSSAPAMRLLNTMVSGVTTGLEIPTEATAGTGVGTGSVQLVINVHTDSNGNIEVFTN</sequence>
<protein>
    <submittedName>
        <fullName evidence="2">Uncharacterized protein</fullName>
    </submittedName>
</protein>
<name>A0A835L065_SPOEX</name>
<evidence type="ECO:0000313" key="2">
    <source>
        <dbReference type="EMBL" id="KAF9408446.1"/>
    </source>
</evidence>
<evidence type="ECO:0000256" key="1">
    <source>
        <dbReference type="SAM" id="Phobius"/>
    </source>
</evidence>
<keyword evidence="1" id="KW-1133">Transmembrane helix</keyword>
<dbReference type="AlphaFoldDB" id="A0A835L065"/>
<dbReference type="EMBL" id="JACKWZ010000382">
    <property type="protein sequence ID" value="KAF9408446.1"/>
    <property type="molecule type" value="Genomic_DNA"/>
</dbReference>
<keyword evidence="1" id="KW-0812">Transmembrane</keyword>
<evidence type="ECO:0000313" key="3">
    <source>
        <dbReference type="Proteomes" id="UP000648187"/>
    </source>
</evidence>
<dbReference type="Proteomes" id="UP000648187">
    <property type="component" value="Unassembled WGS sequence"/>
</dbReference>
<keyword evidence="1" id="KW-0472">Membrane</keyword>
<accession>A0A835L065</accession>
<feature type="transmembrane region" description="Helical" evidence="1">
    <location>
        <begin position="50"/>
        <end position="70"/>
    </location>
</feature>
<gene>
    <name evidence="2" type="ORF">HW555_011881</name>
</gene>
<keyword evidence="3" id="KW-1185">Reference proteome</keyword>
<reference evidence="2" key="1">
    <citation type="submission" date="2020-08" db="EMBL/GenBank/DDBJ databases">
        <title>Spodoptera exigua strain:BAW_Kor-Di-RS1 Genome sequencing and assembly.</title>
        <authorList>
            <person name="Kim J."/>
            <person name="Nam H.Y."/>
            <person name="Kwon M."/>
            <person name="Choi J.H."/>
            <person name="Cho S.R."/>
            <person name="Kim G.-H."/>
        </authorList>
    </citation>
    <scope>NUCLEOTIDE SEQUENCE</scope>
    <source>
        <strain evidence="2">BAW_Kor-Di-RS1</strain>
        <tissue evidence="2">Whole-body</tissue>
    </source>
</reference>
<comment type="caution">
    <text evidence="2">The sequence shown here is derived from an EMBL/GenBank/DDBJ whole genome shotgun (WGS) entry which is preliminary data.</text>
</comment>